<organism evidence="1 2">
    <name type="scientific">Calycina marina</name>
    <dbReference type="NCBI Taxonomy" id="1763456"/>
    <lineage>
        <taxon>Eukaryota</taxon>
        <taxon>Fungi</taxon>
        <taxon>Dikarya</taxon>
        <taxon>Ascomycota</taxon>
        <taxon>Pezizomycotina</taxon>
        <taxon>Leotiomycetes</taxon>
        <taxon>Helotiales</taxon>
        <taxon>Pezizellaceae</taxon>
        <taxon>Calycina</taxon>
    </lineage>
</organism>
<evidence type="ECO:0000313" key="1">
    <source>
        <dbReference type="EMBL" id="KAG9244964.1"/>
    </source>
</evidence>
<protein>
    <submittedName>
        <fullName evidence="1">Uncharacterized protein</fullName>
    </submittedName>
</protein>
<sequence length="301" mass="34656">ESNSPDQSFFWRFPLGVRERIYQIFFYKPIIVSYFASQVESISLRCHSLIRVCKQVADKATHYFYQNNTLRAVLSKSKVIYTLLYEFFVTAPKFLPMMQNVLLEGHKDNSDLGWYEKAAKRVEKLGAAKAVLHSPTLVVAPRRLKRAVTVKGIQKSVIFFTDFLYLIRRFMKGFIKLKCKTFKFVIKNTKVSPLPVITVSPIDTNHGLEVAAENITTIEEAAIVKRAQRFMITLDLTYFSPRAPDIGPTDNAETLPMKYAKHAKVFKNMKGLRFKIENIFIDHERAIETSICRELGVSEKL</sequence>
<comment type="caution">
    <text evidence="1">The sequence shown here is derived from an EMBL/GenBank/DDBJ whole genome shotgun (WGS) entry which is preliminary data.</text>
</comment>
<dbReference type="OrthoDB" id="5413827at2759"/>
<gene>
    <name evidence="1" type="ORF">BJ878DRAFT_420238</name>
</gene>
<proteinExistence type="predicted"/>
<dbReference type="AlphaFoldDB" id="A0A9P8CFA9"/>
<keyword evidence="2" id="KW-1185">Reference proteome</keyword>
<dbReference type="EMBL" id="MU253873">
    <property type="protein sequence ID" value="KAG9244964.1"/>
    <property type="molecule type" value="Genomic_DNA"/>
</dbReference>
<dbReference type="Proteomes" id="UP000887226">
    <property type="component" value="Unassembled WGS sequence"/>
</dbReference>
<reference evidence="1" key="1">
    <citation type="journal article" date="2021" name="IMA Fungus">
        <title>Genomic characterization of three marine fungi, including Emericellopsis atlantica sp. nov. with signatures of a generalist lifestyle and marine biomass degradation.</title>
        <authorList>
            <person name="Hagestad O.C."/>
            <person name="Hou L."/>
            <person name="Andersen J.H."/>
            <person name="Hansen E.H."/>
            <person name="Altermark B."/>
            <person name="Li C."/>
            <person name="Kuhnert E."/>
            <person name="Cox R.J."/>
            <person name="Crous P.W."/>
            <person name="Spatafora J.W."/>
            <person name="Lail K."/>
            <person name="Amirebrahimi M."/>
            <person name="Lipzen A."/>
            <person name="Pangilinan J."/>
            <person name="Andreopoulos W."/>
            <person name="Hayes R.D."/>
            <person name="Ng V."/>
            <person name="Grigoriev I.V."/>
            <person name="Jackson S.A."/>
            <person name="Sutton T.D.S."/>
            <person name="Dobson A.D.W."/>
            <person name="Rama T."/>
        </authorList>
    </citation>
    <scope>NUCLEOTIDE SEQUENCE</scope>
    <source>
        <strain evidence="1">TRa3180A</strain>
    </source>
</reference>
<accession>A0A9P8CFA9</accession>
<name>A0A9P8CFA9_9HELO</name>
<feature type="non-terminal residue" evidence="1">
    <location>
        <position position="1"/>
    </location>
</feature>
<evidence type="ECO:0000313" key="2">
    <source>
        <dbReference type="Proteomes" id="UP000887226"/>
    </source>
</evidence>